<organism evidence="1 2">
    <name type="scientific">Aeromonas salmonicida subsp. pectinolytica 34mel</name>
    <dbReference type="NCBI Taxonomy" id="1324960"/>
    <lineage>
        <taxon>Bacteria</taxon>
        <taxon>Pseudomonadati</taxon>
        <taxon>Pseudomonadota</taxon>
        <taxon>Gammaproteobacteria</taxon>
        <taxon>Aeromonadales</taxon>
        <taxon>Aeromonadaceae</taxon>
        <taxon>Aeromonas</taxon>
    </lineage>
</organism>
<gene>
    <name evidence="1" type="ORF">Asalp_24120</name>
</gene>
<accession>A0A2D1QGQ0</accession>
<protein>
    <submittedName>
        <fullName evidence="1">Uncharacterized protein</fullName>
    </submittedName>
</protein>
<name>A0A2D1QGQ0_AERSA</name>
<sequence>MSFGVSSVLANDGTLSIQSYEQENKLLLLNVVAPQGEGQLFLQSNGLLTELDRFSKVGDFLLKVYLPCENVSKGDSIYYRFGNTPPLHVSLDSIKCSNNKNSYVMPRILHQQGLCFVDHKGTTLWRVGTVLNEMNGFTIYQNMYGVYLTNKSSFIKGELSKMTSDVLRCPSVALLSTIDAQHAKAMFHEYEDFRKSSQ</sequence>
<evidence type="ECO:0000313" key="2">
    <source>
        <dbReference type="Proteomes" id="UP000222916"/>
    </source>
</evidence>
<dbReference type="Proteomes" id="UP000222916">
    <property type="component" value="Chromosome"/>
</dbReference>
<dbReference type="AlphaFoldDB" id="A0A2D1QGQ0"/>
<reference evidence="2" key="1">
    <citation type="journal article" date="2018" name="BMC Genomics">
        <title>The complete and fully assembled genome sequence of Aeromonas salmonicida subsp. pectinolytica and its comparative analysis with other Aeromonas species: investigation of the mobilome in environmental and pathogenic strains.</title>
        <authorList>
            <person name="Pfeiffer F."/>
            <person name="Zamora-Lagos M.A."/>
            <person name="Blettinger M."/>
            <person name="Yeroslaviz A."/>
            <person name="Dahl A."/>
            <person name="Gruber S."/>
            <person name="Habermann B.H."/>
        </authorList>
    </citation>
    <scope>NUCLEOTIDE SEQUENCE [LARGE SCALE GENOMIC DNA]</scope>
    <source>
        <strain evidence="2">34mel</strain>
    </source>
</reference>
<dbReference type="EMBL" id="CP022426">
    <property type="protein sequence ID" value="ATP09561.1"/>
    <property type="molecule type" value="Genomic_DNA"/>
</dbReference>
<proteinExistence type="predicted"/>
<evidence type="ECO:0000313" key="1">
    <source>
        <dbReference type="EMBL" id="ATP09561.1"/>
    </source>
</evidence>
<dbReference type="RefSeq" id="WP_145958008.1">
    <property type="nucleotide sequence ID" value="NZ_CP022426.1"/>
</dbReference>